<feature type="domain" description="C2" evidence="4">
    <location>
        <begin position="369"/>
        <end position="493"/>
    </location>
</feature>
<evidence type="ECO:0000259" key="4">
    <source>
        <dbReference type="PROSITE" id="PS50004"/>
    </source>
</evidence>
<evidence type="ECO:0000256" key="2">
    <source>
        <dbReference type="ARBA" id="ARBA00022837"/>
    </source>
</evidence>
<feature type="domain" description="C2" evidence="4">
    <location>
        <begin position="1642"/>
        <end position="1763"/>
    </location>
</feature>
<feature type="domain" description="C2" evidence="4">
    <location>
        <begin position="217"/>
        <end position="338"/>
    </location>
</feature>
<organism evidence="5 6">
    <name type="scientific">Aureococcus anophagefferens</name>
    <name type="common">Harmful bloom alga</name>
    <dbReference type="NCBI Taxonomy" id="44056"/>
    <lineage>
        <taxon>Eukaryota</taxon>
        <taxon>Sar</taxon>
        <taxon>Stramenopiles</taxon>
        <taxon>Ochrophyta</taxon>
        <taxon>Pelagophyceae</taxon>
        <taxon>Pelagomonadales</taxon>
        <taxon>Pelagomonadaceae</taxon>
        <taxon>Aureococcus</taxon>
    </lineage>
</organism>
<dbReference type="InterPro" id="IPR000008">
    <property type="entry name" value="C2_dom"/>
</dbReference>
<comment type="caution">
    <text evidence="5">The sequence shown here is derived from an EMBL/GenBank/DDBJ whole genome shotgun (WGS) entry which is preliminary data.</text>
</comment>
<feature type="domain" description="C2" evidence="4">
    <location>
        <begin position="840"/>
        <end position="969"/>
    </location>
</feature>
<feature type="domain" description="C2" evidence="4">
    <location>
        <begin position="1339"/>
        <end position="1458"/>
    </location>
</feature>
<evidence type="ECO:0000256" key="3">
    <source>
        <dbReference type="SAM" id="MobiDB-lite"/>
    </source>
</evidence>
<feature type="compositionally biased region" description="Basic and acidic residues" evidence="3">
    <location>
        <begin position="779"/>
        <end position="788"/>
    </location>
</feature>
<feature type="region of interest" description="Disordered" evidence="3">
    <location>
        <begin position="666"/>
        <end position="788"/>
    </location>
</feature>
<reference evidence="5 6" key="1">
    <citation type="submission" date="2024-03" db="EMBL/GenBank/DDBJ databases">
        <title>Aureococcus anophagefferens CCMP1851 and Kratosvirus quantuckense: Draft genome of a second virus-susceptible host strain in the model system.</title>
        <authorList>
            <person name="Chase E."/>
            <person name="Truchon A.R."/>
            <person name="Schepens W."/>
            <person name="Wilhelm S.W."/>
        </authorList>
    </citation>
    <scope>NUCLEOTIDE SEQUENCE [LARGE SCALE GENOMIC DNA]</scope>
    <source>
        <strain evidence="5 6">CCMP1851</strain>
    </source>
</reference>
<feature type="region of interest" description="Disordered" evidence="3">
    <location>
        <begin position="1195"/>
        <end position="1235"/>
    </location>
</feature>
<dbReference type="SUPFAM" id="SSF49562">
    <property type="entry name" value="C2 domain (Calcium/lipid-binding domain, CaLB)"/>
    <property type="match status" value="11"/>
</dbReference>
<evidence type="ECO:0000256" key="1">
    <source>
        <dbReference type="ARBA" id="ARBA00022723"/>
    </source>
</evidence>
<feature type="region of interest" description="Disordered" evidence="3">
    <location>
        <begin position="2520"/>
        <end position="2557"/>
    </location>
</feature>
<evidence type="ECO:0000313" key="6">
    <source>
        <dbReference type="Proteomes" id="UP001363151"/>
    </source>
</evidence>
<feature type="region of interest" description="Disordered" evidence="3">
    <location>
        <begin position="2190"/>
        <end position="2216"/>
    </location>
</feature>
<evidence type="ECO:0000313" key="5">
    <source>
        <dbReference type="EMBL" id="KAK7231973.1"/>
    </source>
</evidence>
<dbReference type="InterPro" id="IPR035892">
    <property type="entry name" value="C2_domain_sf"/>
</dbReference>
<dbReference type="Gene3D" id="2.60.40.150">
    <property type="entry name" value="C2 domain"/>
    <property type="match status" value="11"/>
</dbReference>
<feature type="domain" description="C2" evidence="4">
    <location>
        <begin position="1819"/>
        <end position="1940"/>
    </location>
</feature>
<feature type="domain" description="C2" evidence="4">
    <location>
        <begin position="1160"/>
        <end position="1310"/>
    </location>
</feature>
<dbReference type="Proteomes" id="UP001363151">
    <property type="component" value="Unassembled WGS sequence"/>
</dbReference>
<protein>
    <recommendedName>
        <fullName evidence="4">C2 domain-containing protein</fullName>
    </recommendedName>
</protein>
<dbReference type="Pfam" id="PF00168">
    <property type="entry name" value="C2"/>
    <property type="match status" value="11"/>
</dbReference>
<dbReference type="SMART" id="SM00239">
    <property type="entry name" value="C2"/>
    <property type="match status" value="11"/>
</dbReference>
<accession>A0ABR1FJF0</accession>
<gene>
    <name evidence="5" type="ORF">SO694_00083175</name>
</gene>
<proteinExistence type="predicted"/>
<feature type="domain" description="C2" evidence="4">
    <location>
        <begin position="1006"/>
        <end position="1129"/>
    </location>
</feature>
<sequence>MAPGWKPQEPKPATPPAARPSSAGVLKVTLVEGKELLAVDKGGTSDPFAVLQLLDQYDNPHGKPQKSKTIKKTLVPQWKQSFQFPLPATVVGFKLRVVVQDQDRGLFGAKPATNLGTAYLSMAMLAPGTVQDNWFKLERVGDMQRVSGAVRVAWARYAVGDDRGSKKGRKASVDHLVDVDGKETPAEEAIDEAVDDDDLSEAGVAKREAENAAAGLPPGVDIAALDNQPDKPPNELHVVLMRASGLKVMDKSLFGRGSSDPYVTLSCDGETSKSTIKRKELNPVWLETFKFPAFDSKTSLKLTVFDHDDLGKDDFMGRVHIKMRDLKDKALKRMTLKLEGESGRADEDRGEIEFFAAWRTNGKLMVDLPTSVLQLTKQPERHADEAPNELIVVVIRATRLLAMDTKMFGNKPGTSDPYVKLECDGSVFTTATKQKTTKPLWLEVVRIPVDPYSHAFLECSVFDKDLVGADDFMGKMKVPMDKFLDRRGRRRWYTLSGADGKRDKDRGRLEIYTIWRYTSTLKLEVPTELFVDGYPFIDERFPPTCLQVFVARGKGLQAVDVSLTGQATSSDPYVRVSCEGQVAQTSVKEKTLEPRWKEILTLGPVEDETSDLVLTVFDHDVASADDKMGEIRLPLALLANKAPVRRWLPLGGSIAPAEYERVLDLDTERPPTPLPPPAVEGDDSSISSLETFGSAPGDGAGPPPVGTVLPPTLGPPGGANPAPAPAPFDVAEESSDDDDRGQSTRRGAMLKSKKKRRGGVVALGADRDAPAAQHHKPAHHDEHERLNLDGTRHQSSKDLAAQRPKVRHDHSPLDYVEFTHPDKRIGNIDVWVAWRHDPEFMYKLPPGSDADPFPGLEPNELTITVIRAKRLLAVDTSLLGGTSSSDPMVAIRLGAGPEQRTQSVKKNLYPAWQETFYLKDDKSGDDVDVVVYDVDAKVVSDETREFMGQCKVNLAKHRDFRGRCVRHWYPLVGEDGKADLDRGTLELFTAFRHNPDLAVVDVPEEHAVDPHIGTEDPNEVGIVLIRAKNLKDGGGRGTILGGSANAKRVNPYVKSYVGTWEPQRSDVKEGTASPVWVHTYAFECDDWNADICFEVYDKNAIANRPDELLGTLTIPVKSLSSRKPLRKWCRLADKSGKPSKTCGDLDVCLHWRHSPKVKGFPYDFELDPPAPEHLQLNQLQIHVVRARGLQSAEHHGGGFLQQASSSRSLSKGGSARNFGSAASAKPAGSSEPQVKLQIGSLAPQRTKKVERTLNPDFDERVVFDDVYDPTLSVVCTVEDGAKSTTQPEFHGKVTVPIRILAHRLPLRKWFLLENKKGRADAALGRIELVFRWCYNRFLDVNLPEEGAIDDQVHESPNELFVVLIRARNLHVEDRKSRGDSCDPYAKLTCCGKMKKSSVRKKTLNPRWIERMAWDADDISDELVVEIHDTEVMGGHDFMGQCRISMEDLKKRQSLRRWFALTDGHDLADKDRGDLELLLHWRYNPEMRGRTFPEDDPADPYPDKTCNALKIVLVRAKKLKMLDKYLFHRGGSTDPVCTIKFLDERRVSSTKKHDLNPEWGEKFTFDDVDKLEEDHFEVLIEDVEAGGQRDVVGRVKIYTSSFQDRKPHRRWYWLEGEHDAQPRTSGKVELITRWIHDPALVLDVEDEALVDEFIGVEEPNEVTVCVVRCRKLQRTSRTLALKDSSCPFVKVRTKFEEKKTRTLRATVHPQYMKRFAFEMRAGDDDLLVETWDGGERDGDDPLFMGRARICVEIKSSTRLQSHWLISTQARIHLRALDDRVPHRMWLTLGDAKGKHDADKGRGQVEVVAWHHYNPRHHCDVPGDARDDAVPDGPCNQICVSVLRAWNLTALDHKSASSGFAGSSDPFCVVHCNGQDKTTATIDADVHPVWLATFKFLASPKNDVRFDVWDYDSLRSNKFIGTAAFPLGDAPFEKGRPRRLWLKLTNRDGFKDKRRGMVEIFVHWHTSMKLYKEEEIDDVAHLTEDGSVEYAGGYRPKKKPKRPTGHAPEQLVVAVLKASGLKELALDTAVRVTVDVDDVSKSTVPKVVARDGAFFQERFHFDVEAWEGPGYWDGPNVTLSLHTARDASAAPDWAMALGSKTYKVAIFTLKDRRTITFDNGLAVDVFFHWRHLQDPQPSLAPGMSWTDTMRLGAGDTSTEATSTDVNTLSFLVDDRSMADTVEDKSLEGDRSFLVDDGSVDDAPSSSFEESKDSAAPAPARAAAPVVVAPAPGQLAPASRARARMYDVATDAYDFDVEAVEVEVVVHGARGVPSTRFLSLDANVNVAAVDAARKEDQYAAYSTGSATGTFETTPGMGAKFCAAAWDSRRTFVVAPSTVLNCVLNLTLAGRGSRAVRRYVQQLPLQVLGFASLWIASPHGEPRRDRDWLPLCGGALSGDDWTQDRGELDVEIRVLGPADPARLAVKRPWSRHVPPTPPFAIDAPALRELPPDLKKGALVPLVFPTTFRALGRTSTPAANYRRALSLLPLHGGDARDDATKKRRLIEQHFIRAAGHNVAKRLIRGGAGRESQLPPPGKRRFDGSGFVYPADTPDPRRPPATYPDTLASLCRTAAGIRTRDFYVTGDPTLLPPNMLL</sequence>
<feature type="domain" description="C2" evidence="4">
    <location>
        <begin position="525"/>
        <end position="648"/>
    </location>
</feature>
<feature type="region of interest" description="Disordered" evidence="3">
    <location>
        <begin position="1"/>
        <end position="23"/>
    </location>
</feature>
<keyword evidence="1" id="KW-0479">Metal-binding</keyword>
<feature type="compositionally biased region" description="Low complexity" evidence="3">
    <location>
        <begin position="1200"/>
        <end position="1230"/>
    </location>
</feature>
<name>A0ABR1FJF0_AURAN</name>
<feature type="compositionally biased region" description="Acidic residues" evidence="3">
    <location>
        <begin position="730"/>
        <end position="739"/>
    </location>
</feature>
<dbReference type="CDD" id="cd00030">
    <property type="entry name" value="C2"/>
    <property type="match status" value="10"/>
</dbReference>
<dbReference type="PANTHER" id="PTHR45911:SF4">
    <property type="entry name" value="MULTIPLE C2 AND TRANSMEMBRANE DOMAIN-CONTAINING PROTEIN"/>
    <property type="match status" value="1"/>
</dbReference>
<feature type="domain" description="C2" evidence="4">
    <location>
        <begin position="1489"/>
        <end position="1611"/>
    </location>
</feature>
<feature type="domain" description="C2" evidence="4">
    <location>
        <begin position="7"/>
        <end position="135"/>
    </location>
</feature>
<dbReference type="EMBL" id="JBBJCI010000372">
    <property type="protein sequence ID" value="KAK7231973.1"/>
    <property type="molecule type" value="Genomic_DNA"/>
</dbReference>
<dbReference type="PROSITE" id="PS50004">
    <property type="entry name" value="C2"/>
    <property type="match status" value="11"/>
</dbReference>
<keyword evidence="2" id="KW-0106">Calcium</keyword>
<dbReference type="PANTHER" id="PTHR45911">
    <property type="entry name" value="C2 DOMAIN-CONTAINING PROTEIN"/>
    <property type="match status" value="1"/>
</dbReference>
<keyword evidence="6" id="KW-1185">Reference proteome</keyword>